<proteinExistence type="predicted"/>
<gene>
    <name evidence="1" type="ORF">KME28_07315</name>
</gene>
<reference evidence="1" key="2">
    <citation type="journal article" date="2022" name="Microbiol. Resour. Announc.">
        <title>Metagenome Sequencing to Explore Phylogenomics of Terrestrial Cyanobacteria.</title>
        <authorList>
            <person name="Ward R.D."/>
            <person name="Stajich J.E."/>
            <person name="Johansen J.R."/>
            <person name="Huntemann M."/>
            <person name="Clum A."/>
            <person name="Foster B."/>
            <person name="Foster B."/>
            <person name="Roux S."/>
            <person name="Palaniappan K."/>
            <person name="Varghese N."/>
            <person name="Mukherjee S."/>
            <person name="Reddy T.B.K."/>
            <person name="Daum C."/>
            <person name="Copeland A."/>
            <person name="Chen I.A."/>
            <person name="Ivanova N.N."/>
            <person name="Kyrpides N.C."/>
            <person name="Shapiro N."/>
            <person name="Eloe-Fadrosh E.A."/>
            <person name="Pietrasiak N."/>
        </authorList>
    </citation>
    <scope>NUCLEOTIDE SEQUENCE</scope>
    <source>
        <strain evidence="1">HA4357-MV3</strain>
    </source>
</reference>
<dbReference type="Proteomes" id="UP000813215">
    <property type="component" value="Unassembled WGS sequence"/>
</dbReference>
<evidence type="ECO:0000313" key="1">
    <source>
        <dbReference type="EMBL" id="MBW4431528.1"/>
    </source>
</evidence>
<accession>A0A9E3H6A0</accession>
<dbReference type="EMBL" id="JAHHHW010000071">
    <property type="protein sequence ID" value="MBW4431528.1"/>
    <property type="molecule type" value="Genomic_DNA"/>
</dbReference>
<reference evidence="1" key="1">
    <citation type="submission" date="2021-05" db="EMBL/GenBank/DDBJ databases">
        <authorList>
            <person name="Pietrasiak N."/>
            <person name="Ward R."/>
            <person name="Stajich J.E."/>
            <person name="Kurbessoian T."/>
        </authorList>
    </citation>
    <scope>NUCLEOTIDE SEQUENCE</scope>
    <source>
        <strain evidence="1">HA4357-MV3</strain>
    </source>
</reference>
<dbReference type="AlphaFoldDB" id="A0A9E3H6A0"/>
<evidence type="ECO:0000313" key="2">
    <source>
        <dbReference type="Proteomes" id="UP000813215"/>
    </source>
</evidence>
<name>A0A9E3H6A0_9NOST</name>
<protein>
    <submittedName>
        <fullName evidence="1">Uncharacterized protein</fullName>
    </submittedName>
</protein>
<sequence length="423" mass="49995">MTKYFTVKTIHYSGLTDQLGTQFSRLYSLGCVCQYEYVYTPFSFPRSHGYIGKERLIRKSEKLIFSTFPWIYQLWFTRKVMTKILNLLYKFLYANASSKSNKDEVIANFLGFYNFENQINDDKFKDYKLITIDLHQILESSSITNILHLKHIIEDMSSYPYLIYEFVCTDKMHPFLDRIDFLLKKSELEIFEFSSHKLSENYWKARKEKQIVSGFTTVSDEKIHLVAHIRLGDSISIHLPQKTLYVNGDCVFNSDNESDVKSIEKIFNVDPNRRAVDIYQYKNFLVKTFEIWGRENIFCSIISDGYERTFNVIRNYLKQGKLKLSTTEMRQLQDLEKSLNDDFNDFIRDYSDTSIVSESLDNLLKSIHYLASAKVVIWGTGGFAFYTHKLFKKHDNFSMIFHVKDQSDEIFKEMTNLKFLIHP</sequence>
<comment type="caution">
    <text evidence="1">The sequence shown here is derived from an EMBL/GenBank/DDBJ whole genome shotgun (WGS) entry which is preliminary data.</text>
</comment>
<organism evidence="1 2">
    <name type="scientific">Pelatocladus maniniholoensis HA4357-MV3</name>
    <dbReference type="NCBI Taxonomy" id="1117104"/>
    <lineage>
        <taxon>Bacteria</taxon>
        <taxon>Bacillati</taxon>
        <taxon>Cyanobacteriota</taxon>
        <taxon>Cyanophyceae</taxon>
        <taxon>Nostocales</taxon>
        <taxon>Nostocaceae</taxon>
        <taxon>Pelatocladus</taxon>
    </lineage>
</organism>